<gene>
    <name evidence="2" type="ORF">SAMN05518683_11765</name>
</gene>
<organism evidence="2 3">
    <name type="scientific">Salibacterium halotolerans</name>
    <dbReference type="NCBI Taxonomy" id="1884432"/>
    <lineage>
        <taxon>Bacteria</taxon>
        <taxon>Bacillati</taxon>
        <taxon>Bacillota</taxon>
        <taxon>Bacilli</taxon>
        <taxon>Bacillales</taxon>
        <taxon>Bacillaceae</taxon>
    </lineage>
</organism>
<name>A0A1I5VV96_9BACI</name>
<accession>A0A1I5VV96</accession>
<dbReference type="AlphaFoldDB" id="A0A1I5VV96"/>
<dbReference type="Proteomes" id="UP000198892">
    <property type="component" value="Unassembled WGS sequence"/>
</dbReference>
<evidence type="ECO:0000313" key="2">
    <source>
        <dbReference type="EMBL" id="SFQ11323.1"/>
    </source>
</evidence>
<dbReference type="STRING" id="1884432.SAMN05518683_11765"/>
<dbReference type="EMBL" id="FOXD01000017">
    <property type="protein sequence ID" value="SFQ11323.1"/>
    <property type="molecule type" value="Genomic_DNA"/>
</dbReference>
<evidence type="ECO:0000259" key="1">
    <source>
        <dbReference type="Pfam" id="PF26154"/>
    </source>
</evidence>
<protein>
    <recommendedName>
        <fullName evidence="1">DUF8042 domain-containing protein</fullName>
    </recommendedName>
</protein>
<proteinExistence type="predicted"/>
<feature type="domain" description="DUF8042" evidence="1">
    <location>
        <begin position="1"/>
        <end position="118"/>
    </location>
</feature>
<dbReference type="InterPro" id="IPR058355">
    <property type="entry name" value="DUF8042"/>
</dbReference>
<sequence length="123" mass="14608">MEDQLPVIKQILPLTETMGESLQHIQELLHDGRFEAAMPLFDDLVQAYSSIERALQPFFEEWEETEDLESQTALMKNSLDAVVSALEKNEYEHVKEIMQFTLLPQWKKWHQLMESRFQRFLHS</sequence>
<evidence type="ECO:0000313" key="3">
    <source>
        <dbReference type="Proteomes" id="UP000198892"/>
    </source>
</evidence>
<keyword evidence="3" id="KW-1185">Reference proteome</keyword>
<dbReference type="Pfam" id="PF26154">
    <property type="entry name" value="DUF8042"/>
    <property type="match status" value="1"/>
</dbReference>
<dbReference type="OrthoDB" id="2874105at2"/>
<dbReference type="RefSeq" id="WP_093338376.1">
    <property type="nucleotide sequence ID" value="NZ_FOXD01000017.1"/>
</dbReference>
<reference evidence="3" key="1">
    <citation type="submission" date="2016-10" db="EMBL/GenBank/DDBJ databases">
        <authorList>
            <person name="Varghese N."/>
            <person name="Submissions S."/>
        </authorList>
    </citation>
    <scope>NUCLEOTIDE SEQUENCE [LARGE SCALE GENOMIC DNA]</scope>
    <source>
        <strain evidence="3">S7</strain>
    </source>
</reference>